<organism evidence="2 3">
    <name type="scientific">Pisolithus tinctorius Marx 270</name>
    <dbReference type="NCBI Taxonomy" id="870435"/>
    <lineage>
        <taxon>Eukaryota</taxon>
        <taxon>Fungi</taxon>
        <taxon>Dikarya</taxon>
        <taxon>Basidiomycota</taxon>
        <taxon>Agaricomycotina</taxon>
        <taxon>Agaricomycetes</taxon>
        <taxon>Agaricomycetidae</taxon>
        <taxon>Boletales</taxon>
        <taxon>Sclerodermatineae</taxon>
        <taxon>Pisolithaceae</taxon>
        <taxon>Pisolithus</taxon>
    </lineage>
</organism>
<feature type="compositionally biased region" description="Basic and acidic residues" evidence="1">
    <location>
        <begin position="94"/>
        <end position="104"/>
    </location>
</feature>
<sequence length="211" mass="22900">MPATRSSAVTFKVGPPVGARRSKRVNPTITSPTKAQPSRGAKARHRVVKPVTPNDSEEDEQAVESMVQAEGDLVSEDLVDHDGRQAVENMMDSVCHDDVEHESASDSDWSADQRRDLKRKQTLREIHTGNYDTDNHPSTPPLPSPSSSEEEDGAADTEGDTDSSVTRRHREAKWKSCALANTSSEDEDGPSDTGDLPDGLEMTGMHGKPKG</sequence>
<accession>A0A0C3JIR7</accession>
<gene>
    <name evidence="2" type="ORF">M404DRAFT_32231</name>
</gene>
<evidence type="ECO:0000313" key="2">
    <source>
        <dbReference type="EMBL" id="KIN97496.1"/>
    </source>
</evidence>
<evidence type="ECO:0000256" key="1">
    <source>
        <dbReference type="SAM" id="MobiDB-lite"/>
    </source>
</evidence>
<dbReference type="HOGENOM" id="CLU_065852_1_0_1"/>
<evidence type="ECO:0000313" key="3">
    <source>
        <dbReference type="Proteomes" id="UP000054217"/>
    </source>
</evidence>
<dbReference type="InParanoid" id="A0A0C3JIR7"/>
<feature type="compositionally biased region" description="Polar residues" evidence="1">
    <location>
        <begin position="25"/>
        <end position="36"/>
    </location>
</feature>
<feature type="compositionally biased region" description="Acidic residues" evidence="1">
    <location>
        <begin position="148"/>
        <end position="161"/>
    </location>
</feature>
<name>A0A0C3JIR7_PISTI</name>
<proteinExistence type="predicted"/>
<keyword evidence="3" id="KW-1185">Reference proteome</keyword>
<dbReference type="EMBL" id="KN832028">
    <property type="protein sequence ID" value="KIN97496.1"/>
    <property type="molecule type" value="Genomic_DNA"/>
</dbReference>
<reference evidence="2 3" key="1">
    <citation type="submission" date="2014-04" db="EMBL/GenBank/DDBJ databases">
        <authorList>
            <consortium name="DOE Joint Genome Institute"/>
            <person name="Kuo A."/>
            <person name="Kohler A."/>
            <person name="Costa M.D."/>
            <person name="Nagy L.G."/>
            <person name="Floudas D."/>
            <person name="Copeland A."/>
            <person name="Barry K.W."/>
            <person name="Cichocki N."/>
            <person name="Veneault-Fourrey C."/>
            <person name="LaButti K."/>
            <person name="Lindquist E.A."/>
            <person name="Lipzen A."/>
            <person name="Lundell T."/>
            <person name="Morin E."/>
            <person name="Murat C."/>
            <person name="Sun H."/>
            <person name="Tunlid A."/>
            <person name="Henrissat B."/>
            <person name="Grigoriev I.V."/>
            <person name="Hibbett D.S."/>
            <person name="Martin F."/>
            <person name="Nordberg H.P."/>
            <person name="Cantor M.N."/>
            <person name="Hua S.X."/>
        </authorList>
    </citation>
    <scope>NUCLEOTIDE SEQUENCE [LARGE SCALE GENOMIC DNA]</scope>
    <source>
        <strain evidence="2 3">Marx 270</strain>
    </source>
</reference>
<dbReference type="Proteomes" id="UP000054217">
    <property type="component" value="Unassembled WGS sequence"/>
</dbReference>
<feature type="region of interest" description="Disordered" evidence="1">
    <location>
        <begin position="1"/>
        <end position="66"/>
    </location>
</feature>
<dbReference type="AlphaFoldDB" id="A0A0C3JIR7"/>
<feature type="region of interest" description="Disordered" evidence="1">
    <location>
        <begin position="84"/>
        <end position="211"/>
    </location>
</feature>
<protein>
    <submittedName>
        <fullName evidence="2">Uncharacterized protein</fullName>
    </submittedName>
</protein>
<dbReference type="OrthoDB" id="2700890at2759"/>
<reference evidence="3" key="2">
    <citation type="submission" date="2015-01" db="EMBL/GenBank/DDBJ databases">
        <title>Evolutionary Origins and Diversification of the Mycorrhizal Mutualists.</title>
        <authorList>
            <consortium name="DOE Joint Genome Institute"/>
            <consortium name="Mycorrhizal Genomics Consortium"/>
            <person name="Kohler A."/>
            <person name="Kuo A."/>
            <person name="Nagy L.G."/>
            <person name="Floudas D."/>
            <person name="Copeland A."/>
            <person name="Barry K.W."/>
            <person name="Cichocki N."/>
            <person name="Veneault-Fourrey C."/>
            <person name="LaButti K."/>
            <person name="Lindquist E.A."/>
            <person name="Lipzen A."/>
            <person name="Lundell T."/>
            <person name="Morin E."/>
            <person name="Murat C."/>
            <person name="Riley R."/>
            <person name="Ohm R."/>
            <person name="Sun H."/>
            <person name="Tunlid A."/>
            <person name="Henrissat B."/>
            <person name="Grigoriev I.V."/>
            <person name="Hibbett D.S."/>
            <person name="Martin F."/>
        </authorList>
    </citation>
    <scope>NUCLEOTIDE SEQUENCE [LARGE SCALE GENOMIC DNA]</scope>
    <source>
        <strain evidence="3">Marx 270</strain>
    </source>
</reference>